<name>A0A0D1ZJP9_9EURO</name>
<dbReference type="Proteomes" id="UP000053328">
    <property type="component" value="Unassembled WGS sequence"/>
</dbReference>
<feature type="region of interest" description="Disordered" evidence="6">
    <location>
        <begin position="254"/>
        <end position="321"/>
    </location>
</feature>
<evidence type="ECO:0000256" key="2">
    <source>
        <dbReference type="ARBA" id="ARBA00008816"/>
    </source>
</evidence>
<dbReference type="GeneID" id="27335282"/>
<evidence type="ECO:0000256" key="7">
    <source>
        <dbReference type="SAM" id="Phobius"/>
    </source>
</evidence>
<evidence type="ECO:0000313" key="10">
    <source>
        <dbReference type="Proteomes" id="UP000053328"/>
    </source>
</evidence>
<sequence>MVATAKTINSLAGGARRLSKRLLASYLFDWILILGIAGLGGGFSKIHGARHDFSLQDPSISYPYHEDTVSVGVLIVVVLVAPGVITAAISLLFIPGPTASRRTPRALIWRRKIWEWNTAWMGLGLALASAFLITEGLKDLSGKPRPFMLSVCDPDTSPESIRRHQVGGLGSSLDSATPIVVTWHICRNTDKSQMRNAFASWPSGHSSFSWAGMLYLTFFICAKFAVQIPFLPPATSQTDGGSRRFISTFDEEEDYYPPYDHRQTSRVQRQQPHKPRGEDEAGPGPGAEEEHSSNSLHSAGTAGVSSSSSSSSSRLPPHPPRNEAAAPPIYLLIIAFVPVGVALFISVSRWFDYRHHGFDIISGSLIGIFTAWFGFRWYHLPIRGGSGWSWGARSRDRAFWLGVGRASYVGDEGWASAAAAAAAAHNNNHNHARRNGAGGVSDVEATAGSEHETVTGGGLPDRHDATERAALN</sequence>
<keyword evidence="4 7" id="KW-1133">Transmembrane helix</keyword>
<dbReference type="Pfam" id="PF01569">
    <property type="entry name" value="PAP2"/>
    <property type="match status" value="2"/>
</dbReference>
<feature type="transmembrane region" description="Helical" evidence="7">
    <location>
        <begin position="69"/>
        <end position="94"/>
    </location>
</feature>
<keyword evidence="3 7" id="KW-0812">Transmembrane</keyword>
<feature type="transmembrane region" description="Helical" evidence="7">
    <location>
        <begin position="357"/>
        <end position="375"/>
    </location>
</feature>
<evidence type="ECO:0000256" key="3">
    <source>
        <dbReference type="ARBA" id="ARBA00022692"/>
    </source>
</evidence>
<dbReference type="HOGENOM" id="CLU_021458_2_0_1"/>
<dbReference type="GO" id="GO:0008195">
    <property type="term" value="F:phosphatidate phosphatase activity"/>
    <property type="evidence" value="ECO:0007669"/>
    <property type="project" value="TreeGrafter"/>
</dbReference>
<feature type="transmembrane region" description="Helical" evidence="7">
    <location>
        <begin position="329"/>
        <end position="351"/>
    </location>
</feature>
<keyword evidence="10" id="KW-1185">Reference proteome</keyword>
<dbReference type="InterPro" id="IPR036938">
    <property type="entry name" value="PAP2/HPO_sf"/>
</dbReference>
<dbReference type="STRING" id="91928.A0A0D1ZJP9"/>
<dbReference type="CDD" id="cd03390">
    <property type="entry name" value="PAP2_containing_1_like"/>
    <property type="match status" value="1"/>
</dbReference>
<dbReference type="PANTHER" id="PTHR10165">
    <property type="entry name" value="LIPID PHOSPHATE PHOSPHATASE"/>
    <property type="match status" value="1"/>
</dbReference>
<accession>A0A0D1ZJP9</accession>
<evidence type="ECO:0000256" key="5">
    <source>
        <dbReference type="ARBA" id="ARBA00023136"/>
    </source>
</evidence>
<feature type="transmembrane region" description="Helical" evidence="7">
    <location>
        <begin position="208"/>
        <end position="226"/>
    </location>
</feature>
<evidence type="ECO:0000256" key="6">
    <source>
        <dbReference type="SAM" id="MobiDB-lite"/>
    </source>
</evidence>
<feature type="domain" description="Phosphatidic acid phosphatase type 2/haloperoxidase" evidence="8">
    <location>
        <begin position="120"/>
        <end position="225"/>
    </location>
</feature>
<evidence type="ECO:0000256" key="4">
    <source>
        <dbReference type="ARBA" id="ARBA00022989"/>
    </source>
</evidence>
<dbReference type="GO" id="GO:0006644">
    <property type="term" value="P:phospholipid metabolic process"/>
    <property type="evidence" value="ECO:0007669"/>
    <property type="project" value="InterPro"/>
</dbReference>
<dbReference type="PANTHER" id="PTHR10165:SF154">
    <property type="entry name" value="PAP2 DOMAIN PROTEIN (AFU_ORTHOLOGUE AFUA_1G09730)"/>
    <property type="match status" value="1"/>
</dbReference>
<dbReference type="RefSeq" id="XP_016233228.1">
    <property type="nucleotide sequence ID" value="XM_016382525.1"/>
</dbReference>
<dbReference type="InterPro" id="IPR043216">
    <property type="entry name" value="PAP-like"/>
</dbReference>
<feature type="transmembrane region" description="Helical" evidence="7">
    <location>
        <begin position="26"/>
        <end position="49"/>
    </location>
</feature>
<dbReference type="EMBL" id="KN847497">
    <property type="protein sequence ID" value="KIW13012.1"/>
    <property type="molecule type" value="Genomic_DNA"/>
</dbReference>
<comment type="subcellular location">
    <subcellularLocation>
        <location evidence="1">Membrane</location>
        <topology evidence="1">Multi-pass membrane protein</topology>
    </subcellularLocation>
</comment>
<dbReference type="OrthoDB" id="10030083at2759"/>
<feature type="transmembrane region" description="Helical" evidence="7">
    <location>
        <begin position="114"/>
        <end position="133"/>
    </location>
</feature>
<keyword evidence="5 7" id="KW-0472">Membrane</keyword>
<feature type="region of interest" description="Disordered" evidence="6">
    <location>
        <begin position="429"/>
        <end position="472"/>
    </location>
</feature>
<dbReference type="Gene3D" id="1.20.144.10">
    <property type="entry name" value="Phosphatidic acid phosphatase type 2/haloperoxidase"/>
    <property type="match status" value="2"/>
</dbReference>
<feature type="domain" description="Phosphatidic acid phosphatase type 2/haloperoxidase" evidence="8">
    <location>
        <begin position="267"/>
        <end position="379"/>
    </location>
</feature>
<dbReference type="SUPFAM" id="SSF48317">
    <property type="entry name" value="Acid phosphatase/Vanadium-dependent haloperoxidase"/>
    <property type="match status" value="2"/>
</dbReference>
<evidence type="ECO:0000313" key="9">
    <source>
        <dbReference type="EMBL" id="KIW13012.1"/>
    </source>
</evidence>
<dbReference type="VEuPathDB" id="FungiDB:PV08_08199"/>
<proteinExistence type="inferred from homology"/>
<organism evidence="9 10">
    <name type="scientific">Exophiala spinifera</name>
    <dbReference type="NCBI Taxonomy" id="91928"/>
    <lineage>
        <taxon>Eukaryota</taxon>
        <taxon>Fungi</taxon>
        <taxon>Dikarya</taxon>
        <taxon>Ascomycota</taxon>
        <taxon>Pezizomycotina</taxon>
        <taxon>Eurotiomycetes</taxon>
        <taxon>Chaetothyriomycetidae</taxon>
        <taxon>Chaetothyriales</taxon>
        <taxon>Herpotrichiellaceae</taxon>
        <taxon>Exophiala</taxon>
    </lineage>
</organism>
<dbReference type="GO" id="GO:0016020">
    <property type="term" value="C:membrane"/>
    <property type="evidence" value="ECO:0007669"/>
    <property type="project" value="UniProtKB-SubCell"/>
</dbReference>
<dbReference type="AlphaFoldDB" id="A0A0D1ZJP9"/>
<dbReference type="GO" id="GO:0046839">
    <property type="term" value="P:phospholipid dephosphorylation"/>
    <property type="evidence" value="ECO:0007669"/>
    <property type="project" value="TreeGrafter"/>
</dbReference>
<gene>
    <name evidence="9" type="ORF">PV08_08199</name>
</gene>
<protein>
    <recommendedName>
        <fullName evidence="8">Phosphatidic acid phosphatase type 2/haloperoxidase domain-containing protein</fullName>
    </recommendedName>
</protein>
<comment type="similarity">
    <text evidence="2">Belongs to the PA-phosphatase related phosphoesterase family.</text>
</comment>
<dbReference type="InterPro" id="IPR000326">
    <property type="entry name" value="PAP2/HPO"/>
</dbReference>
<feature type="compositionally biased region" description="Basic and acidic residues" evidence="6">
    <location>
        <begin position="460"/>
        <end position="472"/>
    </location>
</feature>
<evidence type="ECO:0000256" key="1">
    <source>
        <dbReference type="ARBA" id="ARBA00004141"/>
    </source>
</evidence>
<evidence type="ECO:0000259" key="8">
    <source>
        <dbReference type="Pfam" id="PF01569"/>
    </source>
</evidence>
<reference evidence="9 10" key="1">
    <citation type="submission" date="2015-01" db="EMBL/GenBank/DDBJ databases">
        <title>The Genome Sequence of Exophiala spinifera CBS89968.</title>
        <authorList>
            <consortium name="The Broad Institute Genomics Platform"/>
            <person name="Cuomo C."/>
            <person name="de Hoog S."/>
            <person name="Gorbushina A."/>
            <person name="Stielow B."/>
            <person name="Teixiera M."/>
            <person name="Abouelleil A."/>
            <person name="Chapman S.B."/>
            <person name="Priest M."/>
            <person name="Young S.K."/>
            <person name="Wortman J."/>
            <person name="Nusbaum C."/>
            <person name="Birren B."/>
        </authorList>
    </citation>
    <scope>NUCLEOTIDE SEQUENCE [LARGE SCALE GENOMIC DNA]</scope>
    <source>
        <strain evidence="9 10">CBS 89968</strain>
    </source>
</reference>